<comment type="caution">
    <text evidence="1">The sequence shown here is derived from an EMBL/GenBank/DDBJ whole genome shotgun (WGS) entry which is preliminary data.</text>
</comment>
<gene>
    <name evidence="1" type="ORF">JTE90_013056</name>
</gene>
<feature type="non-terminal residue" evidence="1">
    <location>
        <position position="402"/>
    </location>
</feature>
<evidence type="ECO:0000313" key="2">
    <source>
        <dbReference type="Proteomes" id="UP000827092"/>
    </source>
</evidence>
<evidence type="ECO:0000313" key="1">
    <source>
        <dbReference type="EMBL" id="KAG8171623.1"/>
    </source>
</evidence>
<keyword evidence="2" id="KW-1185">Reference proteome</keyword>
<sequence length="402" mass="44017">MGLAPTLGNSPGQGNLLQSPSPARSLLNATFLHALASGGFGAGLLPVHSPLLRESLLVSFPPLIYMLKFRGLSRLIRGRHRKGQDSALQRIKNSEDYKKFNKVETPKSCDVLEAWVKSLSADPELVGICGTLNELLDWLSEIRDQRIGYGLQNLMTGKFIGPLLNFLVNLAKKDKYLKDQNAKLIVEVEDLKQKASLDSSFDDRQEIVLLTNTNSELMKQSEELVSRINQLEARGDVVAQLRRDFDEHLSTAVQPLTEAISKGVAELKLSTERCLSKAAEEHKIMLQYKNFLAEVQEGRSHEAKLVDSIRDRETSLLQNFEKLMTSTTVAPSWVAPLTEKINSLAEGFPARATSSGALALDSSGSRADLQSAGGISPSAYEIVLQYQGARTSLAFLLGGLAA</sequence>
<dbReference type="AlphaFoldDB" id="A0AAV6TID6"/>
<accession>A0AAV6TID6</accession>
<dbReference type="EMBL" id="JAFNEN010003745">
    <property type="protein sequence ID" value="KAG8171623.1"/>
    <property type="molecule type" value="Genomic_DNA"/>
</dbReference>
<protein>
    <submittedName>
        <fullName evidence="1">Uncharacterized protein</fullName>
    </submittedName>
</protein>
<name>A0AAV6TID6_9ARAC</name>
<organism evidence="1 2">
    <name type="scientific">Oedothorax gibbosus</name>
    <dbReference type="NCBI Taxonomy" id="931172"/>
    <lineage>
        <taxon>Eukaryota</taxon>
        <taxon>Metazoa</taxon>
        <taxon>Ecdysozoa</taxon>
        <taxon>Arthropoda</taxon>
        <taxon>Chelicerata</taxon>
        <taxon>Arachnida</taxon>
        <taxon>Araneae</taxon>
        <taxon>Araneomorphae</taxon>
        <taxon>Entelegynae</taxon>
        <taxon>Araneoidea</taxon>
        <taxon>Linyphiidae</taxon>
        <taxon>Erigoninae</taxon>
        <taxon>Oedothorax</taxon>
    </lineage>
</organism>
<reference evidence="1 2" key="1">
    <citation type="journal article" date="2022" name="Nat. Ecol. Evol.">
        <title>A masculinizing supergene underlies an exaggerated male reproductive morph in a spider.</title>
        <authorList>
            <person name="Hendrickx F."/>
            <person name="De Corte Z."/>
            <person name="Sonet G."/>
            <person name="Van Belleghem S.M."/>
            <person name="Kostlbacher S."/>
            <person name="Vangestel C."/>
        </authorList>
    </citation>
    <scope>NUCLEOTIDE SEQUENCE [LARGE SCALE GENOMIC DNA]</scope>
    <source>
        <strain evidence="1">W744_W776</strain>
    </source>
</reference>
<proteinExistence type="predicted"/>
<dbReference type="Proteomes" id="UP000827092">
    <property type="component" value="Unassembled WGS sequence"/>
</dbReference>